<comment type="subunit">
    <text evidence="2">Interacts transiently with the RNA polymerase catalytic core formed by RpoA, RpoB, RpoC and RpoZ (2 alpha, 1 beta, 1 beta' and 1 omega subunit) to form the RNA polymerase holoenzyme that can initiate transcription.</text>
</comment>
<accession>A0ABS1B907</accession>
<feature type="domain" description="RNA polymerase sigma-70 region 2" evidence="7">
    <location>
        <begin position="58"/>
        <end position="121"/>
    </location>
</feature>
<feature type="domain" description="RNA polymerase sigma factor 70 region 4 type 2" evidence="8">
    <location>
        <begin position="162"/>
        <end position="212"/>
    </location>
</feature>
<comment type="caution">
    <text evidence="9">The sequence shown here is derived from an EMBL/GenBank/DDBJ whole genome shotgun (WGS) entry which is preliminary data.</text>
</comment>
<dbReference type="InterPro" id="IPR013249">
    <property type="entry name" value="RNA_pol_sigma70_r4_t2"/>
</dbReference>
<evidence type="ECO:0000256" key="5">
    <source>
        <dbReference type="ARBA" id="ARBA00023163"/>
    </source>
</evidence>
<dbReference type="PANTHER" id="PTHR30173:SF43">
    <property type="entry name" value="ECF RNA POLYMERASE SIGMA FACTOR SIGI-RELATED"/>
    <property type="match status" value="1"/>
</dbReference>
<dbReference type="PANTHER" id="PTHR30173">
    <property type="entry name" value="SIGMA 19 FACTOR"/>
    <property type="match status" value="1"/>
</dbReference>
<keyword evidence="4" id="KW-0731">Sigma factor</keyword>
<dbReference type="RefSeq" id="WP_200501794.1">
    <property type="nucleotide sequence ID" value="NZ_JAEDAJ010000003.1"/>
</dbReference>
<evidence type="ECO:0000259" key="8">
    <source>
        <dbReference type="Pfam" id="PF08281"/>
    </source>
</evidence>
<protein>
    <submittedName>
        <fullName evidence="9">RNA polymerase sigma factor SigJ</fullName>
    </submittedName>
</protein>
<dbReference type="SUPFAM" id="SSF88659">
    <property type="entry name" value="Sigma3 and sigma4 domains of RNA polymerase sigma factors"/>
    <property type="match status" value="1"/>
</dbReference>
<sequence length="340" mass="36917">MTPLEDDHHSTPPGPHGHDPDTAGADAPGPETRDPDPQGPDTQGPDVQAPDAEALGERRHLLSLAFRMLGTVAEAEDAVQETYIRWYRLPEEERAAIRVPRAWLTRAASRICLNVLGSARRRHESYVGPWLPEPVPAFAFPTGTATEDPLDRVTLDDSVSTALLVVLESMTPAERVAFVLHDVFAVPFAEVAETVGRTTAACRQLATSARRRVQADRGRRADRSEHDDVVRAFAAAARSGDLAGLVAVLDPDVVLRSDGGGRVTAARRPVLGPDRVARFLFGALTKNPRATVLEQDTPDGLGFALWDEARIFGVVTLEVVDGAVSEVRLMMNPEKLTLWN</sequence>
<dbReference type="InterPro" id="IPR013325">
    <property type="entry name" value="RNA_pol_sigma_r2"/>
</dbReference>
<keyword evidence="5" id="KW-0804">Transcription</keyword>
<dbReference type="Gene3D" id="1.10.10.10">
    <property type="entry name" value="Winged helix-like DNA-binding domain superfamily/Winged helix DNA-binding domain"/>
    <property type="match status" value="1"/>
</dbReference>
<dbReference type="Pfam" id="PF08281">
    <property type="entry name" value="Sigma70_r4_2"/>
    <property type="match status" value="1"/>
</dbReference>
<gene>
    <name evidence="9" type="primary">sigJ</name>
    <name evidence="9" type="ORF">I8D64_06910</name>
</gene>
<feature type="region of interest" description="Disordered" evidence="6">
    <location>
        <begin position="1"/>
        <end position="49"/>
    </location>
</feature>
<feature type="compositionally biased region" description="Basic and acidic residues" evidence="6">
    <location>
        <begin position="1"/>
        <end position="21"/>
    </location>
</feature>
<evidence type="ECO:0000313" key="10">
    <source>
        <dbReference type="Proteomes" id="UP000612352"/>
    </source>
</evidence>
<evidence type="ECO:0000313" key="9">
    <source>
        <dbReference type="EMBL" id="MBK0331131.1"/>
    </source>
</evidence>
<dbReference type="Pfam" id="PF04542">
    <property type="entry name" value="Sigma70_r2"/>
    <property type="match status" value="1"/>
</dbReference>
<organism evidence="9 10">
    <name type="scientific">Brachybacterium halotolerans</name>
    <dbReference type="NCBI Taxonomy" id="2795215"/>
    <lineage>
        <taxon>Bacteria</taxon>
        <taxon>Bacillati</taxon>
        <taxon>Actinomycetota</taxon>
        <taxon>Actinomycetes</taxon>
        <taxon>Micrococcales</taxon>
        <taxon>Dermabacteraceae</taxon>
        <taxon>Brachybacterium</taxon>
    </lineage>
</organism>
<comment type="similarity">
    <text evidence="1">Belongs to the sigma-70 factor family. ECF subfamily.</text>
</comment>
<evidence type="ECO:0000256" key="4">
    <source>
        <dbReference type="ARBA" id="ARBA00023082"/>
    </source>
</evidence>
<evidence type="ECO:0000256" key="1">
    <source>
        <dbReference type="ARBA" id="ARBA00010641"/>
    </source>
</evidence>
<dbReference type="InterPro" id="IPR052704">
    <property type="entry name" value="ECF_Sigma-70_Domain"/>
</dbReference>
<evidence type="ECO:0000256" key="6">
    <source>
        <dbReference type="SAM" id="MobiDB-lite"/>
    </source>
</evidence>
<evidence type="ECO:0000259" key="7">
    <source>
        <dbReference type="Pfam" id="PF04542"/>
    </source>
</evidence>
<dbReference type="InterPro" id="IPR036388">
    <property type="entry name" value="WH-like_DNA-bd_sf"/>
</dbReference>
<evidence type="ECO:0000256" key="2">
    <source>
        <dbReference type="ARBA" id="ARBA00011344"/>
    </source>
</evidence>
<proteinExistence type="inferred from homology"/>
<evidence type="ECO:0000256" key="3">
    <source>
        <dbReference type="ARBA" id="ARBA00023015"/>
    </source>
</evidence>
<dbReference type="SUPFAM" id="SSF54427">
    <property type="entry name" value="NTF2-like"/>
    <property type="match status" value="1"/>
</dbReference>
<dbReference type="Gene3D" id="1.10.1740.10">
    <property type="match status" value="1"/>
</dbReference>
<reference evidence="9 10" key="1">
    <citation type="submission" date="2020-12" db="EMBL/GenBank/DDBJ databases">
        <title>Brachybacterium sp. MASK1Z-5, whole genome shotgun sequence.</title>
        <authorList>
            <person name="Tuo L."/>
        </authorList>
    </citation>
    <scope>NUCLEOTIDE SEQUENCE [LARGE SCALE GENOMIC DNA]</scope>
    <source>
        <strain evidence="9 10">MASK1Z-5</strain>
    </source>
</reference>
<name>A0ABS1B907_9MICO</name>
<keyword evidence="3" id="KW-0805">Transcription regulation</keyword>
<keyword evidence="10" id="KW-1185">Reference proteome</keyword>
<dbReference type="SUPFAM" id="SSF88946">
    <property type="entry name" value="Sigma2 domain of RNA polymerase sigma factors"/>
    <property type="match status" value="1"/>
</dbReference>
<dbReference type="NCBIfam" id="NF007214">
    <property type="entry name" value="PRK09636.1"/>
    <property type="match status" value="1"/>
</dbReference>
<dbReference type="Proteomes" id="UP000612352">
    <property type="component" value="Unassembled WGS sequence"/>
</dbReference>
<dbReference type="InterPro" id="IPR032710">
    <property type="entry name" value="NTF2-like_dom_sf"/>
</dbReference>
<dbReference type="Gene3D" id="3.10.450.50">
    <property type="match status" value="1"/>
</dbReference>
<dbReference type="InterPro" id="IPR013324">
    <property type="entry name" value="RNA_pol_sigma_r3/r4-like"/>
</dbReference>
<dbReference type="EMBL" id="JAEDAJ010000003">
    <property type="protein sequence ID" value="MBK0331131.1"/>
    <property type="molecule type" value="Genomic_DNA"/>
</dbReference>
<dbReference type="InterPro" id="IPR007627">
    <property type="entry name" value="RNA_pol_sigma70_r2"/>
</dbReference>